<dbReference type="EMBL" id="CP003696">
    <property type="protein sequence ID" value="AGP31708.1"/>
    <property type="molecule type" value="Genomic_DNA"/>
</dbReference>
<dbReference type="STRING" id="1200352.A606_10345"/>
<dbReference type="Proteomes" id="UP000014809">
    <property type="component" value="Chromosome"/>
</dbReference>
<protein>
    <submittedName>
        <fullName evidence="3">TetR family transcriptional regulator</fullName>
    </submittedName>
</protein>
<gene>
    <name evidence="3" type="ORF">A606_10345</name>
</gene>
<accession>S4XM43</accession>
<organism evidence="3 4">
    <name type="scientific">Corynebacterium terpenotabidum Y-11</name>
    <dbReference type="NCBI Taxonomy" id="1200352"/>
    <lineage>
        <taxon>Bacteria</taxon>
        <taxon>Bacillati</taxon>
        <taxon>Actinomycetota</taxon>
        <taxon>Actinomycetes</taxon>
        <taxon>Mycobacteriales</taxon>
        <taxon>Corynebacteriaceae</taxon>
        <taxon>Corynebacterium</taxon>
    </lineage>
</organism>
<keyword evidence="4" id="KW-1185">Reference proteome</keyword>
<dbReference type="eggNOG" id="ENOG5031RN5">
    <property type="taxonomic scope" value="Bacteria"/>
</dbReference>
<evidence type="ECO:0000259" key="2">
    <source>
        <dbReference type="Pfam" id="PF00440"/>
    </source>
</evidence>
<dbReference type="SUPFAM" id="SSF46689">
    <property type="entry name" value="Homeodomain-like"/>
    <property type="match status" value="1"/>
</dbReference>
<dbReference type="InterPro" id="IPR009057">
    <property type="entry name" value="Homeodomain-like_sf"/>
</dbReference>
<keyword evidence="1" id="KW-0238">DNA-binding</keyword>
<dbReference type="HOGENOM" id="CLU_1270530_0_0_11"/>
<name>S4XM43_9CORY</name>
<dbReference type="Gene3D" id="1.10.357.10">
    <property type="entry name" value="Tetracycline Repressor, domain 2"/>
    <property type="match status" value="1"/>
</dbReference>
<dbReference type="RefSeq" id="WP_020442058.1">
    <property type="nucleotide sequence ID" value="NC_021663.1"/>
</dbReference>
<evidence type="ECO:0000313" key="3">
    <source>
        <dbReference type="EMBL" id="AGP31708.1"/>
    </source>
</evidence>
<dbReference type="AlphaFoldDB" id="S4XM43"/>
<evidence type="ECO:0000256" key="1">
    <source>
        <dbReference type="ARBA" id="ARBA00023125"/>
    </source>
</evidence>
<reference evidence="3 4" key="1">
    <citation type="submission" date="2012-06" db="EMBL/GenBank/DDBJ databases">
        <title>Complete genome sequence of Corynebacterium terpenotabidum Y-11 (=DSM 44721).</title>
        <authorList>
            <person name="Ruckert C."/>
            <person name="Albersmeier A."/>
            <person name="Al-Dilaimi A."/>
            <person name="Szczepanowski R."/>
            <person name="Kalinowski J."/>
        </authorList>
    </citation>
    <scope>NUCLEOTIDE SEQUENCE [LARGE SCALE GENOMIC DNA]</scope>
    <source>
        <strain evidence="3 4">Y-11</strain>
    </source>
</reference>
<dbReference type="OrthoDB" id="2570341at2"/>
<proteinExistence type="predicted"/>
<evidence type="ECO:0000313" key="4">
    <source>
        <dbReference type="Proteomes" id="UP000014809"/>
    </source>
</evidence>
<dbReference type="KEGG" id="cter:A606_10345"/>
<sequence>MHPQELRTRPNRPHITTGQRLALTHATPNLTSVGRPPSFTNDDAITAATAAGLASFSVKGVAAEIGVSPAALYQRFGTRRGLLAACLATAALSVRPLTGIPDLAETLRRLSDQWWAMILRCPELDRVLYTFSDAELFPMTAPFASYRDRLFTLDLTVDQANFTESILSCNLMHLRRHLPATVLTAADVPPDVEAHRKSSLTFLLRSLCSGQPGWQVQPDSDQAVAS</sequence>
<dbReference type="Pfam" id="PF00440">
    <property type="entry name" value="TetR_N"/>
    <property type="match status" value="1"/>
</dbReference>
<dbReference type="InterPro" id="IPR001647">
    <property type="entry name" value="HTH_TetR"/>
</dbReference>
<dbReference type="GO" id="GO:0003677">
    <property type="term" value="F:DNA binding"/>
    <property type="evidence" value="ECO:0007669"/>
    <property type="project" value="UniProtKB-KW"/>
</dbReference>
<feature type="domain" description="HTH tetR-type" evidence="2">
    <location>
        <begin position="49"/>
        <end position="86"/>
    </location>
</feature>
<dbReference type="PATRIC" id="fig|1200352.3.peg.2109"/>